<dbReference type="EMBL" id="QRJR01000023">
    <property type="protein sequence ID" value="RHH42252.1"/>
    <property type="molecule type" value="Genomic_DNA"/>
</dbReference>
<dbReference type="AlphaFoldDB" id="A0A3E5HMM7"/>
<gene>
    <name evidence="1" type="ORF">DW206_19155</name>
</gene>
<evidence type="ECO:0000313" key="2">
    <source>
        <dbReference type="Proteomes" id="UP000283329"/>
    </source>
</evidence>
<protein>
    <submittedName>
        <fullName evidence="1">Uncharacterized protein</fullName>
    </submittedName>
</protein>
<name>A0A3E5HMM7_BACOV</name>
<sequence length="456" mass="50905">MKNILSRFGKISLLLALMYFVVGCDDDKEDVAPGLYVMSDEIETFPGDTVLVSGTASNYVGLESVTLSCEQWGIHKVYELGGQKPKVFNYDYQLIVPKNASFEEYLLITIRDVDGRESKKNVLLTYVADMESPIMQTQLPSRIAVDFDAVANKGSWNLNVKFTDDRELKDVRLQIPSMQIDETVKVTGRNGELKRTIDFTTGEFPVTLTITDAGGNETVVTTTVVVMLAEEEDPFEDYSVMWVVNASEKADDYLDGYYAPMTRKGEYQYEGKIYADKANFQIYFTAEKTMDGDLFGVSPYVNSKLMNNNGYVVPATVAESGYYGVWIDLQAHTYSMWKLEPSATTYTGSLTVSGCGFSDFADWGTPATEMARNGYRYTSTLHQIGSYSSTRQYYAARVSDWGYVLRYWGDATGCGWWEDTTSAGGSVASYASDYDGAVQITFDTAILWATIKKVTE</sequence>
<comment type="caution">
    <text evidence="1">The sequence shown here is derived from an EMBL/GenBank/DDBJ whole genome shotgun (WGS) entry which is preliminary data.</text>
</comment>
<proteinExistence type="predicted"/>
<reference evidence="1 2" key="1">
    <citation type="submission" date="2018-08" db="EMBL/GenBank/DDBJ databases">
        <title>A genome reference for cultivated species of the human gut microbiota.</title>
        <authorList>
            <person name="Zou Y."/>
            <person name="Xue W."/>
            <person name="Luo G."/>
        </authorList>
    </citation>
    <scope>NUCLEOTIDE SEQUENCE [LARGE SCALE GENOMIC DNA]</scope>
    <source>
        <strain evidence="1 2">AM17-48</strain>
    </source>
</reference>
<organism evidence="1 2">
    <name type="scientific">Bacteroides ovatus</name>
    <dbReference type="NCBI Taxonomy" id="28116"/>
    <lineage>
        <taxon>Bacteria</taxon>
        <taxon>Pseudomonadati</taxon>
        <taxon>Bacteroidota</taxon>
        <taxon>Bacteroidia</taxon>
        <taxon>Bacteroidales</taxon>
        <taxon>Bacteroidaceae</taxon>
        <taxon>Bacteroides</taxon>
    </lineage>
</organism>
<evidence type="ECO:0000313" key="1">
    <source>
        <dbReference type="EMBL" id="RHH42252.1"/>
    </source>
</evidence>
<dbReference type="Proteomes" id="UP000283329">
    <property type="component" value="Unassembled WGS sequence"/>
</dbReference>
<accession>A0A3E5HMM7</accession>
<dbReference type="PROSITE" id="PS51257">
    <property type="entry name" value="PROKAR_LIPOPROTEIN"/>
    <property type="match status" value="1"/>
</dbReference>
<dbReference type="RefSeq" id="WP_115484733.1">
    <property type="nucleotide sequence ID" value="NZ_BAABYV010000001.1"/>
</dbReference>